<evidence type="ECO:0000256" key="9">
    <source>
        <dbReference type="SAM" id="Phobius"/>
    </source>
</evidence>
<feature type="transmembrane region" description="Helical" evidence="9">
    <location>
        <begin position="373"/>
        <end position="394"/>
    </location>
</feature>
<evidence type="ECO:0000256" key="5">
    <source>
        <dbReference type="ARBA" id="ARBA00022729"/>
    </source>
</evidence>
<dbReference type="OrthoDB" id="2353937at2"/>
<dbReference type="InterPro" id="IPR014755">
    <property type="entry name" value="Cu-Rt/internalin_Ig-like"/>
</dbReference>
<feature type="transmembrane region" description="Helical" evidence="9">
    <location>
        <begin position="212"/>
        <end position="232"/>
    </location>
</feature>
<dbReference type="GO" id="GO:0006825">
    <property type="term" value="P:copper ion transport"/>
    <property type="evidence" value="ECO:0007669"/>
    <property type="project" value="InterPro"/>
</dbReference>
<evidence type="ECO:0000259" key="11">
    <source>
        <dbReference type="Pfam" id="PF05425"/>
    </source>
</evidence>
<dbReference type="PANTHER" id="PTHR34820">
    <property type="entry name" value="INNER MEMBRANE PROTEIN YEBZ"/>
    <property type="match status" value="1"/>
</dbReference>
<dbReference type="GO" id="GO:0042597">
    <property type="term" value="C:periplasmic space"/>
    <property type="evidence" value="ECO:0007669"/>
    <property type="project" value="InterPro"/>
</dbReference>
<keyword evidence="3 9" id="KW-0812">Transmembrane</keyword>
<name>A0A4R5L0D4_9BACL</name>
<feature type="transmembrane region" description="Helical" evidence="9">
    <location>
        <begin position="244"/>
        <end position="264"/>
    </location>
</feature>
<dbReference type="InterPro" id="IPR008457">
    <property type="entry name" value="Cu-R_CopD_dom"/>
</dbReference>
<dbReference type="Pfam" id="PF05425">
    <property type="entry name" value="CopD"/>
    <property type="match status" value="1"/>
</dbReference>
<feature type="domain" description="Copper resistance protein D" evidence="11">
    <location>
        <begin position="331"/>
        <end position="418"/>
    </location>
</feature>
<comment type="caution">
    <text evidence="12">The sequence shown here is derived from an EMBL/GenBank/DDBJ whole genome shotgun (WGS) entry which is preliminary data.</text>
</comment>
<comment type="subcellular location">
    <subcellularLocation>
        <location evidence="1">Cell membrane</location>
        <topology evidence="1">Multi-pass membrane protein</topology>
    </subcellularLocation>
</comment>
<sequence length="553" mass="61887">MAWNERLSSRWKRWLALLPILAIGLLVLLGLPGRVWAHASLTNAVPAANAELQQAPKSIHLTFNERLEDGVYYIKVLDAKKKPVTDKAAALNATRTEVELDLPALAPGSYLVSYHVISADGHPVEGTYLFAVGQSLSEQPIEVPANAEHLHSGGLSQNMSLLDIVSYLSRILYYIMMLLFTGWVLWLRFGLQGMDGSRPALEGWTVQLQRGYLLAFLFFMFVHIYAMIGSGGPQAMKALFTSTSIGYLWLASLALSLLSFVVLYRNLWLDLLWLVLLWLCKSLNGHAAVFAPQSQTIVLDLVHLASAALWMGGLLMLLVLWRRSKEDGALFFPRFSSAALISIVLLIVSGVLTVFVFLPDVKYIVETQWGKLLLVKSALVLLVVITAASLRLLYRKHGQLRKVSYLLKQDAALALLIACIVGIFTYLTPQPANEPLNWHVMGEKIHMTAQITPNAPGVNEITVKVWLPEKLGQPKQVLFKLRNPDLPDIAPIEVPLQPVQEPVNSYEESYGMKKHTYKAKGSYLPYPGYWNIEIRVMDSNDDETVYEKQIRLF</sequence>
<feature type="transmembrane region" description="Helical" evidence="9">
    <location>
        <begin position="332"/>
        <end position="358"/>
    </location>
</feature>
<keyword evidence="7" id="KW-0186">Copper</keyword>
<dbReference type="GO" id="GO:0005507">
    <property type="term" value="F:copper ion binding"/>
    <property type="evidence" value="ECO:0007669"/>
    <property type="project" value="InterPro"/>
</dbReference>
<dbReference type="GO" id="GO:0005886">
    <property type="term" value="C:plasma membrane"/>
    <property type="evidence" value="ECO:0007669"/>
    <property type="project" value="UniProtKB-SubCell"/>
</dbReference>
<dbReference type="PANTHER" id="PTHR34820:SF4">
    <property type="entry name" value="INNER MEMBRANE PROTEIN YEBZ"/>
    <property type="match status" value="1"/>
</dbReference>
<evidence type="ECO:0000256" key="8">
    <source>
        <dbReference type="ARBA" id="ARBA00023136"/>
    </source>
</evidence>
<dbReference type="Proteomes" id="UP000295636">
    <property type="component" value="Unassembled WGS sequence"/>
</dbReference>
<accession>A0A4R5L0D4</accession>
<organism evidence="12 13">
    <name type="scientific">Paenibacillus piri</name>
    <dbReference type="NCBI Taxonomy" id="2547395"/>
    <lineage>
        <taxon>Bacteria</taxon>
        <taxon>Bacillati</taxon>
        <taxon>Bacillota</taxon>
        <taxon>Bacilli</taxon>
        <taxon>Bacillales</taxon>
        <taxon>Paenibacillaceae</taxon>
        <taxon>Paenibacillus</taxon>
    </lineage>
</organism>
<feature type="transmembrane region" description="Helical" evidence="9">
    <location>
        <begin position="171"/>
        <end position="191"/>
    </location>
</feature>
<feature type="transmembrane region" description="Helical" evidence="9">
    <location>
        <begin position="297"/>
        <end position="320"/>
    </location>
</feature>
<evidence type="ECO:0000256" key="6">
    <source>
        <dbReference type="ARBA" id="ARBA00022989"/>
    </source>
</evidence>
<dbReference type="EMBL" id="SMRT01000001">
    <property type="protein sequence ID" value="TDG00956.1"/>
    <property type="molecule type" value="Genomic_DNA"/>
</dbReference>
<dbReference type="AlphaFoldDB" id="A0A4R5L0D4"/>
<dbReference type="InterPro" id="IPR032694">
    <property type="entry name" value="CopC/D"/>
</dbReference>
<proteinExistence type="predicted"/>
<keyword evidence="5" id="KW-0732">Signal</keyword>
<keyword evidence="6 9" id="KW-1133">Transmembrane helix</keyword>
<evidence type="ECO:0008006" key="14">
    <source>
        <dbReference type="Google" id="ProtNLM"/>
    </source>
</evidence>
<feature type="transmembrane region" description="Helical" evidence="9">
    <location>
        <begin position="271"/>
        <end position="291"/>
    </location>
</feature>
<dbReference type="InterPro" id="IPR007348">
    <property type="entry name" value="CopC_dom"/>
</dbReference>
<dbReference type="Gene3D" id="2.60.40.1220">
    <property type="match status" value="1"/>
</dbReference>
<evidence type="ECO:0000313" key="13">
    <source>
        <dbReference type="Proteomes" id="UP000295636"/>
    </source>
</evidence>
<keyword evidence="2" id="KW-1003">Cell membrane</keyword>
<keyword evidence="13" id="KW-1185">Reference proteome</keyword>
<dbReference type="Pfam" id="PF04234">
    <property type="entry name" value="CopC"/>
    <property type="match status" value="1"/>
</dbReference>
<evidence type="ECO:0000256" key="1">
    <source>
        <dbReference type="ARBA" id="ARBA00004651"/>
    </source>
</evidence>
<evidence type="ECO:0000256" key="7">
    <source>
        <dbReference type="ARBA" id="ARBA00023008"/>
    </source>
</evidence>
<reference evidence="12 13" key="1">
    <citation type="submission" date="2019-03" db="EMBL/GenBank/DDBJ databases">
        <title>This is whole genome sequence of Paenibacillus sp MS74 strain.</title>
        <authorList>
            <person name="Trinh H.N."/>
        </authorList>
    </citation>
    <scope>NUCLEOTIDE SEQUENCE [LARGE SCALE GENOMIC DNA]</scope>
    <source>
        <strain evidence="12 13">MS74</strain>
    </source>
</reference>
<keyword evidence="4" id="KW-0479">Metal-binding</keyword>
<gene>
    <name evidence="12" type="ORF">E1757_01890</name>
</gene>
<keyword evidence="8 9" id="KW-0472">Membrane</keyword>
<dbReference type="InterPro" id="IPR014756">
    <property type="entry name" value="Ig_E-set"/>
</dbReference>
<feature type="domain" description="CopC" evidence="10">
    <location>
        <begin position="38"/>
        <end position="132"/>
    </location>
</feature>
<dbReference type="GO" id="GO:0046688">
    <property type="term" value="P:response to copper ion"/>
    <property type="evidence" value="ECO:0007669"/>
    <property type="project" value="InterPro"/>
</dbReference>
<evidence type="ECO:0000256" key="4">
    <source>
        <dbReference type="ARBA" id="ARBA00022723"/>
    </source>
</evidence>
<evidence type="ECO:0000256" key="2">
    <source>
        <dbReference type="ARBA" id="ARBA00022475"/>
    </source>
</evidence>
<evidence type="ECO:0000313" key="12">
    <source>
        <dbReference type="EMBL" id="TDG00956.1"/>
    </source>
</evidence>
<protein>
    <recommendedName>
        <fullName evidence="14">Copper resistance protein CopC</fullName>
    </recommendedName>
</protein>
<feature type="transmembrane region" description="Helical" evidence="9">
    <location>
        <begin position="406"/>
        <end position="427"/>
    </location>
</feature>
<evidence type="ECO:0000256" key="3">
    <source>
        <dbReference type="ARBA" id="ARBA00022692"/>
    </source>
</evidence>
<evidence type="ECO:0000259" key="10">
    <source>
        <dbReference type="Pfam" id="PF04234"/>
    </source>
</evidence>
<dbReference type="SUPFAM" id="SSF81296">
    <property type="entry name" value="E set domains"/>
    <property type="match status" value="1"/>
</dbReference>